<dbReference type="Proteomes" id="UP000549913">
    <property type="component" value="Unassembled WGS sequence"/>
</dbReference>
<protein>
    <submittedName>
        <fullName evidence="3">NADPH:quinone reductase-like Zn-dependent oxidoreductase</fullName>
    </submittedName>
</protein>
<dbReference type="Pfam" id="PF00107">
    <property type="entry name" value="ADH_zinc_N"/>
    <property type="match status" value="1"/>
</dbReference>
<dbReference type="Gene3D" id="3.90.180.10">
    <property type="entry name" value="Medium-chain alcohol dehydrogenases, catalytic domain"/>
    <property type="match status" value="1"/>
</dbReference>
<dbReference type="AlphaFoldDB" id="A0A852SQX2"/>
<dbReference type="InterPro" id="IPR011032">
    <property type="entry name" value="GroES-like_sf"/>
</dbReference>
<dbReference type="PANTHER" id="PTHR45348:SF2">
    <property type="entry name" value="ZINC-TYPE ALCOHOL DEHYDROGENASE-LIKE PROTEIN C2E1P3.01"/>
    <property type="match status" value="1"/>
</dbReference>
<reference evidence="3 4" key="1">
    <citation type="submission" date="2020-07" db="EMBL/GenBank/DDBJ databases">
        <title>Sequencing the genomes of 1000 actinobacteria strains.</title>
        <authorList>
            <person name="Klenk H.-P."/>
        </authorList>
    </citation>
    <scope>NUCLEOTIDE SEQUENCE [LARGE SCALE GENOMIC DNA]</scope>
    <source>
        <strain evidence="3 4">DSM 26474</strain>
    </source>
</reference>
<dbReference type="RefSeq" id="WP_246306461.1">
    <property type="nucleotide sequence ID" value="NZ_BSEW01000002.1"/>
</dbReference>
<proteinExistence type="predicted"/>
<dbReference type="GO" id="GO:0016651">
    <property type="term" value="F:oxidoreductase activity, acting on NAD(P)H"/>
    <property type="evidence" value="ECO:0007669"/>
    <property type="project" value="InterPro"/>
</dbReference>
<dbReference type="InterPro" id="IPR047122">
    <property type="entry name" value="Trans-enoyl_RdTase-like"/>
</dbReference>
<name>A0A852SQX2_9MICO</name>
<accession>A0A852SQX2</accession>
<comment type="caution">
    <text evidence="3">The sequence shown here is derived from an EMBL/GenBank/DDBJ whole genome shotgun (WGS) entry which is preliminary data.</text>
</comment>
<evidence type="ECO:0000256" key="1">
    <source>
        <dbReference type="SAM" id="MobiDB-lite"/>
    </source>
</evidence>
<feature type="domain" description="Enoyl reductase (ER)" evidence="2">
    <location>
        <begin position="26"/>
        <end position="391"/>
    </location>
</feature>
<feature type="region of interest" description="Disordered" evidence="1">
    <location>
        <begin position="1"/>
        <end position="21"/>
    </location>
</feature>
<evidence type="ECO:0000313" key="4">
    <source>
        <dbReference type="Proteomes" id="UP000549913"/>
    </source>
</evidence>
<dbReference type="SMART" id="SM00829">
    <property type="entry name" value="PKS_ER"/>
    <property type="match status" value="1"/>
</dbReference>
<dbReference type="CDD" id="cd08249">
    <property type="entry name" value="enoyl_reductase_like"/>
    <property type="match status" value="1"/>
</dbReference>
<dbReference type="InterPro" id="IPR020843">
    <property type="entry name" value="ER"/>
</dbReference>
<dbReference type="InterPro" id="IPR013149">
    <property type="entry name" value="ADH-like_C"/>
</dbReference>
<dbReference type="PANTHER" id="PTHR45348">
    <property type="entry name" value="HYPOTHETICAL OXIDOREDUCTASE (EUROFUNG)"/>
    <property type="match status" value="1"/>
</dbReference>
<evidence type="ECO:0000313" key="3">
    <source>
        <dbReference type="EMBL" id="NYD71247.1"/>
    </source>
</evidence>
<gene>
    <name evidence="3" type="ORF">BJ984_002405</name>
</gene>
<sequence length="394" mass="40955">MSSPVPLDRTPLENRMPVSTPPNTAAWLDTPYADVTVRESPFPVAGPTQLVVRARAVAINPLDAVIQSNGRMMYRWLDAPAVLGEDVAGEVVAVGAGVTRFAKGDRVVGYALGIEKGRDHVGEGGFQQHVLLEEALTAPIPAGSSFEDAAALPLAVSTAAVALFQSDQLGLAHPQTAPGEVTPRGETVVVWGGATSVGLNAVQLAVAAGYRVVATASPANHALLRELGADATIDYRDRDVVAKVVTAVGGQPVAGVLAIATGSAEPCVAIAAATGAKRVALASPSVSFFDQPRRPGLSRRRAAMIARLVAGNAALQLRCLRHGIRARFVWGSTLASNEVGRMLWTDHLPAALAEGRHRVLPRAEVVGTGLPSIQPALDRMRAGVSATKLVVLLP</sequence>
<dbReference type="SUPFAM" id="SSF51735">
    <property type="entry name" value="NAD(P)-binding Rossmann-fold domains"/>
    <property type="match status" value="1"/>
</dbReference>
<dbReference type="InterPro" id="IPR036291">
    <property type="entry name" value="NAD(P)-bd_dom_sf"/>
</dbReference>
<dbReference type="Gene3D" id="3.40.50.720">
    <property type="entry name" value="NAD(P)-binding Rossmann-like Domain"/>
    <property type="match status" value="1"/>
</dbReference>
<keyword evidence="4" id="KW-1185">Reference proteome</keyword>
<dbReference type="SUPFAM" id="SSF50129">
    <property type="entry name" value="GroES-like"/>
    <property type="match status" value="1"/>
</dbReference>
<organism evidence="3 4">
    <name type="scientific">Herbiconiux flava</name>
    <dbReference type="NCBI Taxonomy" id="881268"/>
    <lineage>
        <taxon>Bacteria</taxon>
        <taxon>Bacillati</taxon>
        <taxon>Actinomycetota</taxon>
        <taxon>Actinomycetes</taxon>
        <taxon>Micrococcales</taxon>
        <taxon>Microbacteriaceae</taxon>
        <taxon>Herbiconiux</taxon>
    </lineage>
</organism>
<dbReference type="EMBL" id="JACCBM010000001">
    <property type="protein sequence ID" value="NYD71247.1"/>
    <property type="molecule type" value="Genomic_DNA"/>
</dbReference>
<dbReference type="InterPro" id="IPR013154">
    <property type="entry name" value="ADH-like_N"/>
</dbReference>
<dbReference type="Pfam" id="PF08240">
    <property type="entry name" value="ADH_N"/>
    <property type="match status" value="1"/>
</dbReference>
<evidence type="ECO:0000259" key="2">
    <source>
        <dbReference type="SMART" id="SM00829"/>
    </source>
</evidence>